<dbReference type="SUPFAM" id="SSF88659">
    <property type="entry name" value="Sigma3 and sigma4 domains of RNA polymerase sigma factors"/>
    <property type="match status" value="1"/>
</dbReference>
<dbReference type="PANTHER" id="PTHR43133">
    <property type="entry name" value="RNA POLYMERASE ECF-TYPE SIGMA FACTO"/>
    <property type="match status" value="1"/>
</dbReference>
<keyword evidence="8" id="KW-1185">Reference proteome</keyword>
<evidence type="ECO:0000313" key="8">
    <source>
        <dbReference type="Proteomes" id="UP000271227"/>
    </source>
</evidence>
<evidence type="ECO:0000259" key="6">
    <source>
        <dbReference type="Pfam" id="PF08281"/>
    </source>
</evidence>
<dbReference type="Gene3D" id="1.10.1740.10">
    <property type="match status" value="1"/>
</dbReference>
<proteinExistence type="inferred from homology"/>
<evidence type="ECO:0000256" key="2">
    <source>
        <dbReference type="ARBA" id="ARBA00023015"/>
    </source>
</evidence>
<protein>
    <submittedName>
        <fullName evidence="7">RNA polymerase sigma-70 factor (ECF subfamily)</fullName>
    </submittedName>
</protein>
<gene>
    <name evidence="7" type="ORF">BXY39_1725</name>
</gene>
<dbReference type="SUPFAM" id="SSF88946">
    <property type="entry name" value="Sigma2 domain of RNA polymerase sigma factors"/>
    <property type="match status" value="1"/>
</dbReference>
<evidence type="ECO:0000313" key="7">
    <source>
        <dbReference type="EMBL" id="RMB07639.1"/>
    </source>
</evidence>
<evidence type="ECO:0000259" key="5">
    <source>
        <dbReference type="Pfam" id="PF04542"/>
    </source>
</evidence>
<dbReference type="PANTHER" id="PTHR43133:SF63">
    <property type="entry name" value="RNA POLYMERASE SIGMA FACTOR FECI-RELATED"/>
    <property type="match status" value="1"/>
</dbReference>
<dbReference type="RefSeq" id="WP_170163710.1">
    <property type="nucleotide sequence ID" value="NZ_REFR01000011.1"/>
</dbReference>
<comment type="similarity">
    <text evidence="1">Belongs to the sigma-70 factor family. ECF subfamily.</text>
</comment>
<dbReference type="CDD" id="cd06171">
    <property type="entry name" value="Sigma70_r4"/>
    <property type="match status" value="1"/>
</dbReference>
<evidence type="ECO:0000256" key="3">
    <source>
        <dbReference type="ARBA" id="ARBA00023082"/>
    </source>
</evidence>
<accession>A0A3M0CKP6</accession>
<dbReference type="AlphaFoldDB" id="A0A3M0CKP6"/>
<dbReference type="GO" id="GO:0016987">
    <property type="term" value="F:sigma factor activity"/>
    <property type="evidence" value="ECO:0007669"/>
    <property type="project" value="UniProtKB-KW"/>
</dbReference>
<evidence type="ECO:0000256" key="4">
    <source>
        <dbReference type="ARBA" id="ARBA00023163"/>
    </source>
</evidence>
<feature type="domain" description="RNA polymerase sigma factor 70 region 4 type 2" evidence="6">
    <location>
        <begin position="118"/>
        <end position="169"/>
    </location>
</feature>
<dbReference type="EMBL" id="REFR01000011">
    <property type="protein sequence ID" value="RMB07639.1"/>
    <property type="molecule type" value="Genomic_DNA"/>
</dbReference>
<dbReference type="InParanoid" id="A0A3M0CKP6"/>
<name>A0A3M0CKP6_9PROT</name>
<dbReference type="Pfam" id="PF08281">
    <property type="entry name" value="Sigma70_r4_2"/>
    <property type="match status" value="1"/>
</dbReference>
<keyword evidence="4" id="KW-0804">Transcription</keyword>
<dbReference type="GO" id="GO:0003677">
    <property type="term" value="F:DNA binding"/>
    <property type="evidence" value="ECO:0007669"/>
    <property type="project" value="InterPro"/>
</dbReference>
<organism evidence="7 8">
    <name type="scientific">Eilatimonas milleporae</name>
    <dbReference type="NCBI Taxonomy" id="911205"/>
    <lineage>
        <taxon>Bacteria</taxon>
        <taxon>Pseudomonadati</taxon>
        <taxon>Pseudomonadota</taxon>
        <taxon>Alphaproteobacteria</taxon>
        <taxon>Kordiimonadales</taxon>
        <taxon>Kordiimonadaceae</taxon>
        <taxon>Eilatimonas</taxon>
    </lineage>
</organism>
<sequence>MQDQQTDSMSKPTDIASVFRQYSPFLLRYLSSRLGSEAEAHDLAQEAYLRLLRVPDLEIIEKPEAYLFRISANLANEFLLKRAKSGDTVDFDGLEDTGGISDEAQFEQQIEVRSSVRRLDSILDTLPPLYRTVLLMRKRDGYSHREIAERLKISTHRVHRCLKKALAKCRSEWPET</sequence>
<dbReference type="InterPro" id="IPR036388">
    <property type="entry name" value="WH-like_DNA-bd_sf"/>
</dbReference>
<feature type="domain" description="RNA polymerase sigma-70 region 2" evidence="5">
    <location>
        <begin position="19"/>
        <end position="83"/>
    </location>
</feature>
<comment type="caution">
    <text evidence="7">The sequence shown here is derived from an EMBL/GenBank/DDBJ whole genome shotgun (WGS) entry which is preliminary data.</text>
</comment>
<keyword evidence="2" id="KW-0805">Transcription regulation</keyword>
<dbReference type="Gene3D" id="1.10.10.10">
    <property type="entry name" value="Winged helix-like DNA-binding domain superfamily/Winged helix DNA-binding domain"/>
    <property type="match status" value="1"/>
</dbReference>
<keyword evidence="3" id="KW-0731">Sigma factor</keyword>
<reference evidence="7 8" key="1">
    <citation type="submission" date="2018-10" db="EMBL/GenBank/DDBJ databases">
        <title>Genomic Encyclopedia of Archaeal and Bacterial Type Strains, Phase II (KMG-II): from individual species to whole genera.</title>
        <authorList>
            <person name="Goeker M."/>
        </authorList>
    </citation>
    <scope>NUCLEOTIDE SEQUENCE [LARGE SCALE GENOMIC DNA]</scope>
    <source>
        <strain evidence="7 8">DSM 25217</strain>
    </source>
</reference>
<dbReference type="InterPro" id="IPR013324">
    <property type="entry name" value="RNA_pol_sigma_r3/r4-like"/>
</dbReference>
<dbReference type="Proteomes" id="UP000271227">
    <property type="component" value="Unassembled WGS sequence"/>
</dbReference>
<dbReference type="InterPro" id="IPR039425">
    <property type="entry name" value="RNA_pol_sigma-70-like"/>
</dbReference>
<dbReference type="InterPro" id="IPR013249">
    <property type="entry name" value="RNA_pol_sigma70_r4_t2"/>
</dbReference>
<evidence type="ECO:0000256" key="1">
    <source>
        <dbReference type="ARBA" id="ARBA00010641"/>
    </source>
</evidence>
<dbReference type="Pfam" id="PF04542">
    <property type="entry name" value="Sigma70_r2"/>
    <property type="match status" value="1"/>
</dbReference>
<dbReference type="GO" id="GO:0006352">
    <property type="term" value="P:DNA-templated transcription initiation"/>
    <property type="evidence" value="ECO:0007669"/>
    <property type="project" value="InterPro"/>
</dbReference>
<dbReference type="NCBIfam" id="TIGR02937">
    <property type="entry name" value="sigma70-ECF"/>
    <property type="match status" value="1"/>
</dbReference>
<dbReference type="InterPro" id="IPR014284">
    <property type="entry name" value="RNA_pol_sigma-70_dom"/>
</dbReference>
<dbReference type="InterPro" id="IPR013325">
    <property type="entry name" value="RNA_pol_sigma_r2"/>
</dbReference>
<dbReference type="InterPro" id="IPR007627">
    <property type="entry name" value="RNA_pol_sigma70_r2"/>
</dbReference>